<feature type="region of interest" description="Disordered" evidence="8">
    <location>
        <begin position="202"/>
        <end position="324"/>
    </location>
</feature>
<keyword evidence="5 7" id="KW-0168">Coated pit</keyword>
<evidence type="ECO:0000256" key="3">
    <source>
        <dbReference type="ARBA" id="ARBA00005263"/>
    </source>
</evidence>
<dbReference type="Pfam" id="PF01086">
    <property type="entry name" value="Clathrin_lg_ch"/>
    <property type="match status" value="1"/>
</dbReference>
<feature type="compositionally biased region" description="Pro residues" evidence="8">
    <location>
        <begin position="252"/>
        <end position="262"/>
    </location>
</feature>
<dbReference type="GO" id="GO:0032050">
    <property type="term" value="F:clathrin heavy chain binding"/>
    <property type="evidence" value="ECO:0007669"/>
    <property type="project" value="TreeGrafter"/>
</dbReference>
<comment type="similarity">
    <text evidence="3 7">Belongs to the clathrin light chain family.</text>
</comment>
<dbReference type="GO" id="GO:0030130">
    <property type="term" value="C:clathrin coat of trans-Golgi network vesicle"/>
    <property type="evidence" value="ECO:0007669"/>
    <property type="project" value="InterPro"/>
</dbReference>
<evidence type="ECO:0000256" key="1">
    <source>
        <dbReference type="ARBA" id="ARBA00003913"/>
    </source>
</evidence>
<keyword evidence="6 7" id="KW-0968">Cytoplasmic vesicle</keyword>
<dbReference type="STRING" id="43335.A0A4U5PRC3"/>
<dbReference type="AlphaFoldDB" id="A0A4U5PRC3"/>
<evidence type="ECO:0000256" key="2">
    <source>
        <dbReference type="ARBA" id="ARBA00004180"/>
    </source>
</evidence>
<sequence length="324" mass="35425">MAAFDSFEDIQPSNHTPFDEVDDESYSNFGSYSTAAAAPDEFSGGGVSVDHVSASPDVFGFGSDADPGYSHQSPFGSVHVESENGSNGYNGADDGIFVSDGPILPPPTEMEPEEGFALRQWRRQNAMHLEEKEKREKDMRKQIIEEGEEYIRGFYEKRKLNIETNIATNREREKLFLANQENFHIEADKQYWKAIAELIPREVPNIEKKRGKKDKDQDKKPSITVIQGPKPGKPTDLSRLRHLLVKLKHTPPPHMIPPPPPPKDAKDGKEGKDATPGATVSGTKGEAAPVAKEATANGSSNTPKKDVAAANAQPVAEPESTPAA</sequence>
<proteinExistence type="inferred from homology"/>
<dbReference type="EMBL" id="RCHU01000641">
    <property type="protein sequence ID" value="TKR99121.1"/>
    <property type="molecule type" value="Genomic_DNA"/>
</dbReference>
<feature type="compositionally biased region" description="Basic and acidic residues" evidence="8">
    <location>
        <begin position="263"/>
        <end position="273"/>
    </location>
</feature>
<evidence type="ECO:0000256" key="8">
    <source>
        <dbReference type="SAM" id="MobiDB-lite"/>
    </source>
</evidence>
<evidence type="ECO:0000313" key="9">
    <source>
        <dbReference type="EMBL" id="TKR99121.1"/>
    </source>
</evidence>
<feature type="region of interest" description="Disordered" evidence="8">
    <location>
        <begin position="63"/>
        <end position="94"/>
    </location>
</feature>
<dbReference type="GO" id="GO:0072583">
    <property type="term" value="P:clathrin-dependent endocytosis"/>
    <property type="evidence" value="ECO:0007669"/>
    <property type="project" value="TreeGrafter"/>
</dbReference>
<comment type="function">
    <text evidence="1 7">Clathrin is the major protein of the polyhedral coat of coated pits and vesicles.</text>
</comment>
<reference evidence="9" key="1">
    <citation type="submission" date="2018-10" db="EMBL/GenBank/DDBJ databases">
        <title>Population genomic analysis revealed the cold adaptation of white poplar.</title>
        <authorList>
            <person name="Liu Y.-J."/>
        </authorList>
    </citation>
    <scope>NUCLEOTIDE SEQUENCE [LARGE SCALE GENOMIC DNA]</scope>
    <source>
        <strain evidence="9">PAL-ZL1</strain>
    </source>
</reference>
<dbReference type="InterPro" id="IPR000996">
    <property type="entry name" value="Clathrin_L-chain"/>
</dbReference>
<evidence type="ECO:0000256" key="5">
    <source>
        <dbReference type="ARBA" id="ARBA00023176"/>
    </source>
</evidence>
<comment type="subcellular location">
    <subcellularLocation>
        <location evidence="2 7">Cytoplasmic vesicle membrane</location>
        <topology evidence="2 7">Peripheral membrane protein</topology>
        <orientation evidence="2 7">Cytoplasmic side</orientation>
    </subcellularLocation>
    <subcellularLocation>
        <location evidence="7">Membrane</location>
        <location evidence="7">Coated pit</location>
        <topology evidence="7">Peripheral membrane protein</topology>
        <orientation evidence="7">Cytoplasmic side</orientation>
    </subcellularLocation>
    <text evidence="7">Cytoplasmic face of coated pits and vesicles.</text>
</comment>
<feature type="compositionally biased region" description="Basic residues" evidence="8">
    <location>
        <begin position="240"/>
        <end position="251"/>
    </location>
</feature>
<evidence type="ECO:0000256" key="6">
    <source>
        <dbReference type="ARBA" id="ARBA00023329"/>
    </source>
</evidence>
<dbReference type="GO" id="GO:0030132">
    <property type="term" value="C:clathrin coat of coated pit"/>
    <property type="evidence" value="ECO:0007669"/>
    <property type="project" value="InterPro"/>
</dbReference>
<feature type="compositionally biased region" description="Basic and acidic residues" evidence="8">
    <location>
        <begin position="204"/>
        <end position="221"/>
    </location>
</feature>
<keyword evidence="4 7" id="KW-0472">Membrane</keyword>
<organism evidence="9">
    <name type="scientific">Populus alba</name>
    <name type="common">White poplar</name>
    <dbReference type="NCBI Taxonomy" id="43335"/>
    <lineage>
        <taxon>Eukaryota</taxon>
        <taxon>Viridiplantae</taxon>
        <taxon>Streptophyta</taxon>
        <taxon>Embryophyta</taxon>
        <taxon>Tracheophyta</taxon>
        <taxon>Spermatophyta</taxon>
        <taxon>Magnoliopsida</taxon>
        <taxon>eudicotyledons</taxon>
        <taxon>Gunneridae</taxon>
        <taxon>Pentapetalae</taxon>
        <taxon>rosids</taxon>
        <taxon>fabids</taxon>
        <taxon>Malpighiales</taxon>
        <taxon>Salicaceae</taxon>
        <taxon>Saliceae</taxon>
        <taxon>Populus</taxon>
    </lineage>
</organism>
<dbReference type="PANTHER" id="PTHR10639:SF7">
    <property type="entry name" value="CLATHRIN LIGHT CHAIN"/>
    <property type="match status" value="1"/>
</dbReference>
<comment type="caution">
    <text evidence="9">The sequence shown here is derived from an EMBL/GenBank/DDBJ whole genome shotgun (WGS) entry which is preliminary data.</text>
</comment>
<name>A0A4U5PRC3_POPAL</name>
<accession>A0A4U5PRC3</accession>
<dbReference type="PANTHER" id="PTHR10639">
    <property type="entry name" value="CLATHRIN LIGHT CHAIN"/>
    <property type="match status" value="1"/>
</dbReference>
<dbReference type="GO" id="GO:0005198">
    <property type="term" value="F:structural molecule activity"/>
    <property type="evidence" value="ECO:0007669"/>
    <property type="project" value="InterPro"/>
</dbReference>
<evidence type="ECO:0000256" key="7">
    <source>
        <dbReference type="RuleBase" id="RU363137"/>
    </source>
</evidence>
<feature type="region of interest" description="Disordered" evidence="8">
    <location>
        <begin position="1"/>
        <end position="49"/>
    </location>
</feature>
<protein>
    <recommendedName>
        <fullName evidence="7">Clathrin light chain</fullName>
    </recommendedName>
</protein>
<evidence type="ECO:0000256" key="4">
    <source>
        <dbReference type="ARBA" id="ARBA00023136"/>
    </source>
</evidence>
<dbReference type="GO" id="GO:0006886">
    <property type="term" value="P:intracellular protein transport"/>
    <property type="evidence" value="ECO:0007669"/>
    <property type="project" value="InterPro"/>
</dbReference>
<gene>
    <name evidence="9" type="ORF">D5086_0000195100</name>
</gene>